<gene>
    <name evidence="3" type="ORF">BQ4739_LOCUS11216</name>
</gene>
<dbReference type="AlphaFoldDB" id="A0A383W1U9"/>
<name>A0A383W1U9_TETOB</name>
<organism evidence="3 4">
    <name type="scientific">Tetradesmus obliquus</name>
    <name type="common">Green alga</name>
    <name type="synonym">Acutodesmus obliquus</name>
    <dbReference type="NCBI Taxonomy" id="3088"/>
    <lineage>
        <taxon>Eukaryota</taxon>
        <taxon>Viridiplantae</taxon>
        <taxon>Chlorophyta</taxon>
        <taxon>core chlorophytes</taxon>
        <taxon>Chlorophyceae</taxon>
        <taxon>CS clade</taxon>
        <taxon>Sphaeropleales</taxon>
        <taxon>Scenedesmaceae</taxon>
        <taxon>Tetradesmus</taxon>
    </lineage>
</organism>
<sequence length="439" mass="46637">MEEHARRARTADIPQLHEQVVSSVLQHVALRHRLASSSLTCKSWRSAANAATKEVSLKWSYRHSDDNNRSRAASLEQWLHSHGAAVTLLKLDGFYGNKLLLNLPCGKLHGLRALSAKYCSLQLRANSAGNRQHEEQQPAITVQPDQPHCFGSERRQQQPGWAASSDAAAEPAAEQHNINRAPAAAAAAAAAAGSRATASRGPASRAAASQAAAAAAAAAASRAAASTARAAAECARRLVACRQLTQLQLTPDMLPEDAAGPFSGLQQLWELDLAGESCSVRLAGTLTDLPPDLTKLRLSWGGSEQLLSCTSALALAALTALQELEIQAFEAHGVRPDFLQSMGQLRFLKIEAGASPDALLLLCDALPLLGELRGVTFRVTGGEADALPASDAVRYAALLPASPHLIEADIYWDYNVAPLLAAGCARQMFPAGQQQRKSW</sequence>
<evidence type="ECO:0000256" key="1">
    <source>
        <dbReference type="ARBA" id="ARBA00004430"/>
    </source>
</evidence>
<dbReference type="InterPro" id="IPR032675">
    <property type="entry name" value="LRR_dom_sf"/>
</dbReference>
<feature type="compositionally biased region" description="Low complexity" evidence="2">
    <location>
        <begin position="162"/>
        <end position="175"/>
    </location>
</feature>
<dbReference type="Proteomes" id="UP000256970">
    <property type="component" value="Unassembled WGS sequence"/>
</dbReference>
<dbReference type="GO" id="GO:0005930">
    <property type="term" value="C:axoneme"/>
    <property type="evidence" value="ECO:0007669"/>
    <property type="project" value="UniProtKB-SubCell"/>
</dbReference>
<dbReference type="SUPFAM" id="SSF52058">
    <property type="entry name" value="L domain-like"/>
    <property type="match status" value="1"/>
</dbReference>
<proteinExistence type="predicted"/>
<dbReference type="EMBL" id="FNXT01001024">
    <property type="protein sequence ID" value="SZX71072.1"/>
    <property type="molecule type" value="Genomic_DNA"/>
</dbReference>
<dbReference type="Gene3D" id="3.80.10.10">
    <property type="entry name" value="Ribonuclease Inhibitor"/>
    <property type="match status" value="1"/>
</dbReference>
<evidence type="ECO:0000313" key="4">
    <source>
        <dbReference type="Proteomes" id="UP000256970"/>
    </source>
</evidence>
<evidence type="ECO:0000313" key="3">
    <source>
        <dbReference type="EMBL" id="SZX71072.1"/>
    </source>
</evidence>
<comment type="subcellular location">
    <subcellularLocation>
        <location evidence="1">Cytoplasm</location>
        <location evidence="1">Cytoskeleton</location>
        <location evidence="1">Cilium axoneme</location>
    </subcellularLocation>
</comment>
<accession>A0A383W1U9</accession>
<protein>
    <recommendedName>
        <fullName evidence="5">F-box domain-containing protein</fullName>
    </recommendedName>
</protein>
<evidence type="ECO:0008006" key="5">
    <source>
        <dbReference type="Google" id="ProtNLM"/>
    </source>
</evidence>
<reference evidence="3 4" key="1">
    <citation type="submission" date="2016-10" db="EMBL/GenBank/DDBJ databases">
        <authorList>
            <person name="Cai Z."/>
        </authorList>
    </citation>
    <scope>NUCLEOTIDE SEQUENCE [LARGE SCALE GENOMIC DNA]</scope>
</reference>
<feature type="region of interest" description="Disordered" evidence="2">
    <location>
        <begin position="129"/>
        <end position="175"/>
    </location>
</feature>
<evidence type="ECO:0000256" key="2">
    <source>
        <dbReference type="SAM" id="MobiDB-lite"/>
    </source>
</evidence>
<keyword evidence="4" id="KW-1185">Reference proteome</keyword>